<feature type="domain" description="BD-FAE-like" evidence="2">
    <location>
        <begin position="48"/>
        <end position="248"/>
    </location>
</feature>
<reference evidence="3" key="1">
    <citation type="submission" date="2018-08" db="EMBL/GenBank/DDBJ databases">
        <title>A genome reference for cultivated species of the human gut microbiota.</title>
        <authorList>
            <person name="Zou Y."/>
            <person name="Xue W."/>
            <person name="Luo G."/>
        </authorList>
    </citation>
    <scope>NUCLEOTIDE SEQUENCE [LARGE SCALE GENOMIC DNA]</scope>
    <source>
        <strain evidence="3">TF05-5AC</strain>
    </source>
</reference>
<gene>
    <name evidence="3" type="ORF">DXC51_12275</name>
</gene>
<proteinExistence type="predicted"/>
<dbReference type="GeneID" id="97987630"/>
<dbReference type="InterPro" id="IPR029058">
    <property type="entry name" value="AB_hydrolase_fold"/>
</dbReference>
<evidence type="ECO:0000313" key="4">
    <source>
        <dbReference type="Proteomes" id="UP000260812"/>
    </source>
</evidence>
<dbReference type="SUPFAM" id="SSF53474">
    <property type="entry name" value="alpha/beta-Hydrolases"/>
    <property type="match status" value="1"/>
</dbReference>
<accession>A0A3E3I556</accession>
<dbReference type="AlphaFoldDB" id="A0A3E3I556"/>
<dbReference type="RefSeq" id="WP_117544683.1">
    <property type="nucleotide sequence ID" value="NZ_JBKUNB010000012.1"/>
</dbReference>
<evidence type="ECO:0000256" key="1">
    <source>
        <dbReference type="ARBA" id="ARBA00022801"/>
    </source>
</evidence>
<protein>
    <submittedName>
        <fullName evidence="3">Alpha/beta hydrolase</fullName>
    </submittedName>
</protein>
<comment type="caution">
    <text evidence="3">The sequence shown here is derived from an EMBL/GenBank/DDBJ whole genome shotgun (WGS) entry which is preliminary data.</text>
</comment>
<dbReference type="InterPro" id="IPR049492">
    <property type="entry name" value="BD-FAE-like_dom"/>
</dbReference>
<evidence type="ECO:0000313" key="3">
    <source>
        <dbReference type="EMBL" id="RGE60355.1"/>
    </source>
</evidence>
<dbReference type="InterPro" id="IPR050300">
    <property type="entry name" value="GDXG_lipolytic_enzyme"/>
</dbReference>
<evidence type="ECO:0000259" key="2">
    <source>
        <dbReference type="Pfam" id="PF20434"/>
    </source>
</evidence>
<dbReference type="Gene3D" id="3.40.50.1820">
    <property type="entry name" value="alpha/beta hydrolase"/>
    <property type="match status" value="1"/>
</dbReference>
<dbReference type="PANTHER" id="PTHR48081">
    <property type="entry name" value="AB HYDROLASE SUPERFAMILY PROTEIN C4A8.06C"/>
    <property type="match status" value="1"/>
</dbReference>
<name>A0A3E3I556_9FIRM</name>
<organism evidence="3 4">
    <name type="scientific">Eisenbergiella massiliensis</name>
    <dbReference type="NCBI Taxonomy" id="1720294"/>
    <lineage>
        <taxon>Bacteria</taxon>
        <taxon>Bacillati</taxon>
        <taxon>Bacillota</taxon>
        <taxon>Clostridia</taxon>
        <taxon>Lachnospirales</taxon>
        <taxon>Lachnospiraceae</taxon>
        <taxon>Eisenbergiella</taxon>
    </lineage>
</organism>
<dbReference type="PANTHER" id="PTHR48081:SF13">
    <property type="entry name" value="ALPHA_BETA HYDROLASE"/>
    <property type="match status" value="1"/>
</dbReference>
<keyword evidence="4" id="KW-1185">Reference proteome</keyword>
<sequence length="290" mass="32493">MANQQYQKLKIECDDLEWLYVPDEVYADYDGCKRCLQLFIPYRQNLAAEETFPLVLFIPGSAWYRQEVYNSLPAYSRLAERGIVTAILQFRESMIAPFPAQVEDAKAALRFLAARAEDYHIDTERIFIAGNSSGGHIALMTAFTESQGIFDTPLYQETPCRIKGVIAQSAPSNIMKCAKEPLPPGFPENFRPTRDLLGVKEVLESPELAEAASCGKYISQAAELPPVLLFHGIDDVQVSVEHSRELFALLKGAGKDAAYYEIEGGGHGGAVFWTDRILDIMETFIKERRL</sequence>
<dbReference type="Proteomes" id="UP000260812">
    <property type="component" value="Unassembled WGS sequence"/>
</dbReference>
<dbReference type="GO" id="GO:0016787">
    <property type="term" value="F:hydrolase activity"/>
    <property type="evidence" value="ECO:0007669"/>
    <property type="project" value="UniProtKB-KW"/>
</dbReference>
<keyword evidence="1 3" id="KW-0378">Hydrolase</keyword>
<dbReference type="EMBL" id="QVLV01000007">
    <property type="protein sequence ID" value="RGE60355.1"/>
    <property type="molecule type" value="Genomic_DNA"/>
</dbReference>
<dbReference type="Pfam" id="PF20434">
    <property type="entry name" value="BD-FAE"/>
    <property type="match status" value="1"/>
</dbReference>